<name>A0ABM9NEV9_9GAMM</name>
<proteinExistence type="predicted"/>
<protein>
    <recommendedName>
        <fullName evidence="3">DUF429 domain-containing protein</fullName>
    </recommendedName>
</protein>
<dbReference type="EMBL" id="OZ026884">
    <property type="protein sequence ID" value="CAL1239121.1"/>
    <property type="molecule type" value="Genomic_DNA"/>
</dbReference>
<accession>A0ABM9NEV9</accession>
<evidence type="ECO:0000313" key="1">
    <source>
        <dbReference type="EMBL" id="CAL1239121.1"/>
    </source>
</evidence>
<organism evidence="1 2">
    <name type="scientific">Candidatus Methylocalor cossyra</name>
    <dbReference type="NCBI Taxonomy" id="3108543"/>
    <lineage>
        <taxon>Bacteria</taxon>
        <taxon>Pseudomonadati</taxon>
        <taxon>Pseudomonadota</taxon>
        <taxon>Gammaproteobacteria</taxon>
        <taxon>Methylococcales</taxon>
        <taxon>Methylococcaceae</taxon>
        <taxon>Candidatus Methylocalor</taxon>
    </lineage>
</organism>
<dbReference type="Proteomes" id="UP001497493">
    <property type="component" value="Chromosome"/>
</dbReference>
<sequence>MAEAWYAGVDGCRGGWFVVLLHCRGQAVTALRQRLCPSFAEVVELPERPVLTAVDIPIGLLERATPGGRPCDRAARRLLGARKSSVFPPPARPALAAGTDYRAAVAANGAGISLPAWNILARIRETDACLSPALQARIRESHPELAFLSLADRPLRHPKRCPAGREERLALLGQRLGEHLPALSALRDRYGKDQLAMDDVLDACALALVAERIGRGAGRRLPEEEAPLDSRGLRPEIWY</sequence>
<dbReference type="RefSeq" id="WP_348758709.1">
    <property type="nucleotide sequence ID" value="NZ_OZ026884.1"/>
</dbReference>
<gene>
    <name evidence="1" type="ORF">MECH1_V1_0345</name>
</gene>
<dbReference type="Pfam" id="PF04250">
    <property type="entry name" value="DUF429"/>
    <property type="match status" value="1"/>
</dbReference>
<dbReference type="InterPro" id="IPR007362">
    <property type="entry name" value="DUF429"/>
</dbReference>
<evidence type="ECO:0000313" key="2">
    <source>
        <dbReference type="Proteomes" id="UP001497493"/>
    </source>
</evidence>
<evidence type="ECO:0008006" key="3">
    <source>
        <dbReference type="Google" id="ProtNLM"/>
    </source>
</evidence>
<reference evidence="1 2" key="1">
    <citation type="submission" date="2024-04" db="EMBL/GenBank/DDBJ databases">
        <authorList>
            <person name="Cremers G."/>
        </authorList>
    </citation>
    <scope>NUCLEOTIDE SEQUENCE [LARGE SCALE GENOMIC DNA]</scope>
    <source>
        <strain evidence="1">MeCH1-AG</strain>
    </source>
</reference>
<keyword evidence="2" id="KW-1185">Reference proteome</keyword>